<reference evidence="14" key="1">
    <citation type="submission" date="2020-07" db="EMBL/GenBank/DDBJ databases">
        <title>Genome sequence and genetic diversity analysis of an under-domesticated orphan crop, white fonio (Digitaria exilis).</title>
        <authorList>
            <person name="Bennetzen J.L."/>
            <person name="Chen S."/>
            <person name="Ma X."/>
            <person name="Wang X."/>
            <person name="Yssel A.E.J."/>
            <person name="Chaluvadi S.R."/>
            <person name="Johnson M."/>
            <person name="Gangashetty P."/>
            <person name="Hamidou F."/>
            <person name="Sanogo M.D."/>
            <person name="Zwaenepoel A."/>
            <person name="Wallace J."/>
            <person name="Van De Peer Y."/>
            <person name="Van Deynze A."/>
        </authorList>
    </citation>
    <scope>NUCLEOTIDE SEQUENCE</scope>
    <source>
        <tissue evidence="14">Leaves</tissue>
    </source>
</reference>
<feature type="signal peptide" evidence="10">
    <location>
        <begin position="1"/>
        <end position="26"/>
    </location>
</feature>
<feature type="domain" description="PA" evidence="12">
    <location>
        <begin position="457"/>
        <end position="536"/>
    </location>
</feature>
<evidence type="ECO:0000256" key="3">
    <source>
        <dbReference type="ARBA" id="ARBA00022729"/>
    </source>
</evidence>
<feature type="region of interest" description="Disordered" evidence="9">
    <location>
        <begin position="186"/>
        <end position="220"/>
    </location>
</feature>
<evidence type="ECO:0000259" key="11">
    <source>
        <dbReference type="Pfam" id="PF00082"/>
    </source>
</evidence>
<dbReference type="InterPro" id="IPR036852">
    <property type="entry name" value="Peptidase_S8/S53_dom_sf"/>
</dbReference>
<evidence type="ECO:0000313" key="14">
    <source>
        <dbReference type="EMBL" id="KAF8675552.1"/>
    </source>
</evidence>
<accession>A0A835EDQ5</accession>
<evidence type="ECO:0000256" key="1">
    <source>
        <dbReference type="ARBA" id="ARBA00011073"/>
    </source>
</evidence>
<dbReference type="Gene3D" id="3.40.50.200">
    <property type="entry name" value="Peptidase S8/S53 domain"/>
    <property type="match status" value="1"/>
</dbReference>
<evidence type="ECO:0000256" key="2">
    <source>
        <dbReference type="ARBA" id="ARBA00022670"/>
    </source>
</evidence>
<feature type="active site" description="Charge relay system" evidence="7 8">
    <location>
        <position position="281"/>
    </location>
</feature>
<keyword evidence="4 8" id="KW-0378">Hydrolase</keyword>
<dbReference type="AlphaFoldDB" id="A0A835EDQ5"/>
<dbReference type="InterPro" id="IPR023828">
    <property type="entry name" value="Peptidase_S8_Ser-AS"/>
</dbReference>
<dbReference type="EMBL" id="JACEFO010002178">
    <property type="protein sequence ID" value="KAF8675552.1"/>
    <property type="molecule type" value="Genomic_DNA"/>
</dbReference>
<keyword evidence="5 8" id="KW-0720">Serine protease</keyword>
<dbReference type="CDD" id="cd02120">
    <property type="entry name" value="PA_subtilisin_like"/>
    <property type="match status" value="1"/>
</dbReference>
<gene>
    <name evidence="14" type="ORF">HU200_047618</name>
</gene>
<keyword evidence="2 8" id="KW-0645">Protease</keyword>
<evidence type="ECO:0000256" key="4">
    <source>
        <dbReference type="ARBA" id="ARBA00022801"/>
    </source>
</evidence>
<dbReference type="InterPro" id="IPR046450">
    <property type="entry name" value="PA_dom_sf"/>
</dbReference>
<dbReference type="Proteomes" id="UP000636709">
    <property type="component" value="Unassembled WGS sequence"/>
</dbReference>
<dbReference type="InterPro" id="IPR045051">
    <property type="entry name" value="SBT"/>
</dbReference>
<dbReference type="SUPFAM" id="SSF52025">
    <property type="entry name" value="PA domain"/>
    <property type="match status" value="1"/>
</dbReference>
<sequence>MARRRPLLVAAAVVLLCTAEWHLAQAYKKASEMIEQLNALRFRIQFPSYIVYLGAHAYGRDASAKEHARATESHHDLLGSVLGRQQKKNHGCNSIDGAEHPDVVTVLESKMLKLHTTRSWDFMDLERDGQILPDSIWKHAKFGQDVIIANLDSGKRQSDACRYDTIVKVVVDLRLSSFTDARSSDPVKACGRSPTASPTTAWARCPSGGRAPARTPSSTRCPATSERRFFHLPDTRHVFLCLVLIPAVCRKLIGATFFNKDMLLNNPAVVDANWTRDTEGHGTHTLSTAGGSFVPRASLFGYANGTAEGGAPRARVAAYKVCWSGECAAADVLAGFEAAIHDGADVISVSFGQDAPLADVQSLFHEPVTLGSLHATTQGISVVCSAGNSGPYDDTVVNAAPWVTTVAASTVDRDFPNVLTLGNSVHMKGVSLESTTLHSSQLYPMVDARHAGIADTTPYAAADCGMGTLDPAKVKGKIVVCVRGGDIPRVTKGMAVLNAGGVGMILANDRMDGDDIVADPHVLPATMITYTEAVALHNYLTSTDNPVANISPSKTEVGVKNSPSVAGFSSRGPSGTLPSVLKPDIAAPGVDILAAFTEYVSPTELASDKRRSEYAILSGTSMACPHISGVIGLLKAARPEWSPAAMRSAIMTTARTQDNTGAPMRDHDGTEATAFAYGAGNVHPNRAVDPGLVYDAAPEDYYTFLCSMGFSTVDMKRLSAGKFACPAKAPPMEDLNYPSIVVPSLRGTQTVTRRLRNVGRPAKYLASWRAPIGITMEVKPTVLEFSKVGEEKEFNVTVTSQKDKVGMGYVFGRLVWTDGIHYVRSPVVVNALA</sequence>
<comment type="caution">
    <text evidence="14">The sequence shown here is derived from an EMBL/GenBank/DDBJ whole genome shotgun (WGS) entry which is preliminary data.</text>
</comment>
<protein>
    <recommendedName>
        <fullName evidence="16">Subtilisin-like protease</fullName>
    </recommendedName>
</protein>
<feature type="active site" description="Charge relay system" evidence="7 8">
    <location>
        <position position="152"/>
    </location>
</feature>
<feature type="active site" description="Charge relay system" evidence="7 8">
    <location>
        <position position="621"/>
    </location>
</feature>
<keyword evidence="3 10" id="KW-0732">Signal</keyword>
<dbReference type="InterPro" id="IPR003137">
    <property type="entry name" value="PA_domain"/>
</dbReference>
<evidence type="ECO:0000259" key="12">
    <source>
        <dbReference type="Pfam" id="PF02225"/>
    </source>
</evidence>
<evidence type="ECO:0008006" key="16">
    <source>
        <dbReference type="Google" id="ProtNLM"/>
    </source>
</evidence>
<feature type="domain" description="Subtilisin-like protease fibronectin type-III" evidence="13">
    <location>
        <begin position="734"/>
        <end position="829"/>
    </location>
</feature>
<evidence type="ECO:0000259" key="13">
    <source>
        <dbReference type="Pfam" id="PF17766"/>
    </source>
</evidence>
<evidence type="ECO:0000256" key="9">
    <source>
        <dbReference type="SAM" id="MobiDB-lite"/>
    </source>
</evidence>
<evidence type="ECO:0000256" key="8">
    <source>
        <dbReference type="PROSITE-ProRule" id="PRU01240"/>
    </source>
</evidence>
<evidence type="ECO:0000256" key="7">
    <source>
        <dbReference type="PIRSR" id="PIRSR615500-1"/>
    </source>
</evidence>
<dbReference type="FunFam" id="2.60.40.2310:FF:000001">
    <property type="entry name" value="Subtilisin-like protease SBT1.5"/>
    <property type="match status" value="1"/>
</dbReference>
<dbReference type="Pfam" id="PF17766">
    <property type="entry name" value="fn3_6"/>
    <property type="match status" value="1"/>
</dbReference>
<proteinExistence type="inferred from homology"/>
<dbReference type="PANTHER" id="PTHR10795">
    <property type="entry name" value="PROPROTEIN CONVERTASE SUBTILISIN/KEXIN"/>
    <property type="match status" value="1"/>
</dbReference>
<dbReference type="OrthoDB" id="206201at2759"/>
<dbReference type="PROSITE" id="PS51892">
    <property type="entry name" value="SUBTILASE"/>
    <property type="match status" value="1"/>
</dbReference>
<dbReference type="InterPro" id="IPR000209">
    <property type="entry name" value="Peptidase_S8/S53_dom"/>
</dbReference>
<dbReference type="Pfam" id="PF02225">
    <property type="entry name" value="PA"/>
    <property type="match status" value="1"/>
</dbReference>
<organism evidence="14 15">
    <name type="scientific">Digitaria exilis</name>
    <dbReference type="NCBI Taxonomy" id="1010633"/>
    <lineage>
        <taxon>Eukaryota</taxon>
        <taxon>Viridiplantae</taxon>
        <taxon>Streptophyta</taxon>
        <taxon>Embryophyta</taxon>
        <taxon>Tracheophyta</taxon>
        <taxon>Spermatophyta</taxon>
        <taxon>Magnoliopsida</taxon>
        <taxon>Liliopsida</taxon>
        <taxon>Poales</taxon>
        <taxon>Poaceae</taxon>
        <taxon>PACMAD clade</taxon>
        <taxon>Panicoideae</taxon>
        <taxon>Panicodae</taxon>
        <taxon>Paniceae</taxon>
        <taxon>Anthephorinae</taxon>
        <taxon>Digitaria</taxon>
    </lineage>
</organism>
<dbReference type="PRINTS" id="PR00723">
    <property type="entry name" value="SUBTILISIN"/>
</dbReference>
<dbReference type="Gene3D" id="3.50.30.30">
    <property type="match status" value="1"/>
</dbReference>
<dbReference type="InterPro" id="IPR041469">
    <property type="entry name" value="Subtilisin-like_FN3"/>
</dbReference>
<dbReference type="GO" id="GO:0006508">
    <property type="term" value="P:proteolysis"/>
    <property type="evidence" value="ECO:0007669"/>
    <property type="project" value="UniProtKB-KW"/>
</dbReference>
<evidence type="ECO:0000313" key="15">
    <source>
        <dbReference type="Proteomes" id="UP000636709"/>
    </source>
</evidence>
<evidence type="ECO:0000256" key="10">
    <source>
        <dbReference type="SAM" id="SignalP"/>
    </source>
</evidence>
<evidence type="ECO:0000256" key="6">
    <source>
        <dbReference type="ARBA" id="ARBA00023180"/>
    </source>
</evidence>
<feature type="chain" id="PRO_5032365207" description="Subtilisin-like protease" evidence="10">
    <location>
        <begin position="27"/>
        <end position="833"/>
    </location>
</feature>
<dbReference type="GO" id="GO:0004252">
    <property type="term" value="F:serine-type endopeptidase activity"/>
    <property type="evidence" value="ECO:0007669"/>
    <property type="project" value="UniProtKB-UniRule"/>
</dbReference>
<name>A0A835EDQ5_9POAL</name>
<feature type="domain" description="Peptidase S8/S53" evidence="11">
    <location>
        <begin position="266"/>
        <end position="680"/>
    </location>
</feature>
<dbReference type="SUPFAM" id="SSF52743">
    <property type="entry name" value="Subtilisin-like"/>
    <property type="match status" value="1"/>
</dbReference>
<keyword evidence="15" id="KW-1185">Reference proteome</keyword>
<dbReference type="InterPro" id="IPR015500">
    <property type="entry name" value="Peptidase_S8_subtilisin-rel"/>
</dbReference>
<dbReference type="Gene3D" id="2.60.40.2310">
    <property type="match status" value="1"/>
</dbReference>
<keyword evidence="6" id="KW-0325">Glycoprotein</keyword>
<comment type="similarity">
    <text evidence="1 8">Belongs to the peptidase S8 family.</text>
</comment>
<dbReference type="Pfam" id="PF00082">
    <property type="entry name" value="Peptidase_S8"/>
    <property type="match status" value="1"/>
</dbReference>
<dbReference type="PROSITE" id="PS00138">
    <property type="entry name" value="SUBTILASE_SER"/>
    <property type="match status" value="1"/>
</dbReference>
<evidence type="ECO:0000256" key="5">
    <source>
        <dbReference type="ARBA" id="ARBA00022825"/>
    </source>
</evidence>
<dbReference type="FunFam" id="3.50.30.30:FF:000005">
    <property type="entry name" value="subtilisin-like protease SBT1.5"/>
    <property type="match status" value="1"/>
</dbReference>